<dbReference type="AlphaFoldDB" id="A0A4Z2E3F9"/>
<comment type="caution">
    <text evidence="1">The sequence shown here is derived from an EMBL/GenBank/DDBJ whole genome shotgun (WGS) entry which is preliminary data.</text>
</comment>
<keyword evidence="2" id="KW-1185">Reference proteome</keyword>
<sequence length="25" mass="3045">MRGRSLTAAYWRRRWGGQCCLKTRM</sequence>
<gene>
    <name evidence="1" type="ORF">EYF80_066631</name>
</gene>
<evidence type="ECO:0000313" key="2">
    <source>
        <dbReference type="Proteomes" id="UP000314294"/>
    </source>
</evidence>
<reference evidence="1 2" key="1">
    <citation type="submission" date="2019-03" db="EMBL/GenBank/DDBJ databases">
        <title>First draft genome of Liparis tanakae, snailfish: a comprehensive survey of snailfish specific genes.</title>
        <authorList>
            <person name="Kim W."/>
            <person name="Song I."/>
            <person name="Jeong J.-H."/>
            <person name="Kim D."/>
            <person name="Kim S."/>
            <person name="Ryu S."/>
            <person name="Song J.Y."/>
            <person name="Lee S.K."/>
        </authorList>
    </citation>
    <scope>NUCLEOTIDE SEQUENCE [LARGE SCALE GENOMIC DNA]</scope>
    <source>
        <tissue evidence="1">Muscle</tissue>
    </source>
</reference>
<evidence type="ECO:0000313" key="1">
    <source>
        <dbReference type="EMBL" id="TNN23251.1"/>
    </source>
</evidence>
<dbReference type="EMBL" id="SRLO01019194">
    <property type="protein sequence ID" value="TNN23251.1"/>
    <property type="molecule type" value="Genomic_DNA"/>
</dbReference>
<dbReference type="Proteomes" id="UP000314294">
    <property type="component" value="Unassembled WGS sequence"/>
</dbReference>
<accession>A0A4Z2E3F9</accession>
<protein>
    <submittedName>
        <fullName evidence="1">Uncharacterized protein</fullName>
    </submittedName>
</protein>
<proteinExistence type="predicted"/>
<name>A0A4Z2E3F9_9TELE</name>
<organism evidence="1 2">
    <name type="scientific">Liparis tanakae</name>
    <name type="common">Tanaka's snailfish</name>
    <dbReference type="NCBI Taxonomy" id="230148"/>
    <lineage>
        <taxon>Eukaryota</taxon>
        <taxon>Metazoa</taxon>
        <taxon>Chordata</taxon>
        <taxon>Craniata</taxon>
        <taxon>Vertebrata</taxon>
        <taxon>Euteleostomi</taxon>
        <taxon>Actinopterygii</taxon>
        <taxon>Neopterygii</taxon>
        <taxon>Teleostei</taxon>
        <taxon>Neoteleostei</taxon>
        <taxon>Acanthomorphata</taxon>
        <taxon>Eupercaria</taxon>
        <taxon>Perciformes</taxon>
        <taxon>Cottioidei</taxon>
        <taxon>Cottales</taxon>
        <taxon>Liparidae</taxon>
        <taxon>Liparis</taxon>
    </lineage>
</organism>